<dbReference type="STRING" id="361077.A0A151ZH53"/>
<sequence length="404" mass="46429">MDYDNEPLITNRCDNNDELYSSNNNNNSKLKDYFKSMQFKVLLYHSWFVILSLIYLAISVGLPFFNKTLFKYYNFPLTSSFFQTLGSAFILLIFNIIQYTQQKHDLILKSYFFDKNFMYKSLIMLPVSICFAGVMILTNLGIQSAPINYHIVFKSTNIIWVVIFSILINKERPSIYEFLSIALLMFGAIMVSLDFVKTNSDSGALPIVFNLLSSFFESVTIVLLKWACTYLYRNDDTITVIEISFFKVAQATLVIMIPMLIVEKFHGFKVFHSELDTSLIILSGVGITIVYQTAMVWLSKSLYSTTVGIISQLQIIPQILISAYIYNSFAGTKLHLAGLIMCVSGCIIFSIYHFLKVNPKYIHALKNRIKKIKQKVLPNSNLNINYDEQTLINNSDDQQQYLNH</sequence>
<dbReference type="Proteomes" id="UP000076078">
    <property type="component" value="Unassembled WGS sequence"/>
</dbReference>
<dbReference type="OrthoDB" id="18894at2759"/>
<name>A0A151ZH53_TIELA</name>
<dbReference type="SUPFAM" id="SSF103481">
    <property type="entry name" value="Multidrug resistance efflux transporter EmrE"/>
    <property type="match status" value="1"/>
</dbReference>
<dbReference type="Pfam" id="PF03151">
    <property type="entry name" value="TPT"/>
    <property type="match status" value="1"/>
</dbReference>
<keyword evidence="2 5" id="KW-0812">Transmembrane</keyword>
<feature type="transmembrane region" description="Helical" evidence="5">
    <location>
        <begin position="335"/>
        <end position="355"/>
    </location>
</feature>
<protein>
    <recommendedName>
        <fullName evidence="6">Sugar phosphate transporter domain-containing protein</fullName>
    </recommendedName>
</protein>
<dbReference type="AlphaFoldDB" id="A0A151ZH53"/>
<feature type="domain" description="Sugar phosphate transporter" evidence="6">
    <location>
        <begin position="52"/>
        <end position="312"/>
    </location>
</feature>
<keyword evidence="8" id="KW-1185">Reference proteome</keyword>
<feature type="transmembrane region" description="Helical" evidence="5">
    <location>
        <begin position="149"/>
        <end position="168"/>
    </location>
</feature>
<dbReference type="InParanoid" id="A0A151ZH53"/>
<organism evidence="7 8">
    <name type="scientific">Tieghemostelium lacteum</name>
    <name type="common">Slime mold</name>
    <name type="synonym">Dictyostelium lacteum</name>
    <dbReference type="NCBI Taxonomy" id="361077"/>
    <lineage>
        <taxon>Eukaryota</taxon>
        <taxon>Amoebozoa</taxon>
        <taxon>Evosea</taxon>
        <taxon>Eumycetozoa</taxon>
        <taxon>Dictyostelia</taxon>
        <taxon>Dictyosteliales</taxon>
        <taxon>Raperosteliaceae</taxon>
        <taxon>Tieghemostelium</taxon>
    </lineage>
</organism>
<reference evidence="7 8" key="1">
    <citation type="submission" date="2015-12" db="EMBL/GenBank/DDBJ databases">
        <title>Dictyostelia acquired genes for synthesis and detection of signals that induce cell-type specialization by lateral gene transfer from prokaryotes.</title>
        <authorList>
            <person name="Gloeckner G."/>
            <person name="Schaap P."/>
        </authorList>
    </citation>
    <scope>NUCLEOTIDE SEQUENCE [LARGE SCALE GENOMIC DNA]</scope>
    <source>
        <strain evidence="7 8">TK</strain>
    </source>
</reference>
<evidence type="ECO:0000259" key="6">
    <source>
        <dbReference type="Pfam" id="PF03151"/>
    </source>
</evidence>
<keyword evidence="4 5" id="KW-0472">Membrane</keyword>
<feature type="transmembrane region" description="Helical" evidence="5">
    <location>
        <begin position="279"/>
        <end position="298"/>
    </location>
</feature>
<evidence type="ECO:0000256" key="1">
    <source>
        <dbReference type="ARBA" id="ARBA00004141"/>
    </source>
</evidence>
<feature type="transmembrane region" description="Helical" evidence="5">
    <location>
        <begin position="240"/>
        <end position="259"/>
    </location>
</feature>
<evidence type="ECO:0000256" key="3">
    <source>
        <dbReference type="ARBA" id="ARBA00022989"/>
    </source>
</evidence>
<comment type="subcellular location">
    <subcellularLocation>
        <location evidence="1">Membrane</location>
        <topology evidence="1">Multi-pass membrane protein</topology>
    </subcellularLocation>
</comment>
<dbReference type="GO" id="GO:0016020">
    <property type="term" value="C:membrane"/>
    <property type="evidence" value="ECO:0007669"/>
    <property type="project" value="UniProtKB-SubCell"/>
</dbReference>
<feature type="transmembrane region" description="Helical" evidence="5">
    <location>
        <begin position="41"/>
        <end position="65"/>
    </location>
</feature>
<evidence type="ECO:0000256" key="4">
    <source>
        <dbReference type="ARBA" id="ARBA00023136"/>
    </source>
</evidence>
<dbReference type="EMBL" id="LODT01000028">
    <property type="protein sequence ID" value="KYQ93239.1"/>
    <property type="molecule type" value="Genomic_DNA"/>
</dbReference>
<evidence type="ECO:0000313" key="8">
    <source>
        <dbReference type="Proteomes" id="UP000076078"/>
    </source>
</evidence>
<dbReference type="InterPro" id="IPR050186">
    <property type="entry name" value="TPT_transporter"/>
</dbReference>
<dbReference type="InterPro" id="IPR004853">
    <property type="entry name" value="Sugar_P_trans_dom"/>
</dbReference>
<dbReference type="OMA" id="WACTYLY"/>
<dbReference type="PANTHER" id="PTHR11132">
    <property type="entry name" value="SOLUTE CARRIER FAMILY 35"/>
    <property type="match status" value="1"/>
</dbReference>
<dbReference type="InterPro" id="IPR037185">
    <property type="entry name" value="EmrE-like"/>
</dbReference>
<feature type="transmembrane region" description="Helical" evidence="5">
    <location>
        <begin position="310"/>
        <end position="329"/>
    </location>
</feature>
<gene>
    <name evidence="7" type="ORF">DLAC_05887</name>
</gene>
<comment type="caution">
    <text evidence="7">The sequence shown here is derived from an EMBL/GenBank/DDBJ whole genome shotgun (WGS) entry which is preliminary data.</text>
</comment>
<feature type="transmembrane region" description="Helical" evidence="5">
    <location>
        <begin position="175"/>
        <end position="195"/>
    </location>
</feature>
<evidence type="ECO:0000256" key="5">
    <source>
        <dbReference type="SAM" id="Phobius"/>
    </source>
</evidence>
<evidence type="ECO:0000313" key="7">
    <source>
        <dbReference type="EMBL" id="KYQ93239.1"/>
    </source>
</evidence>
<accession>A0A151ZH53</accession>
<proteinExistence type="predicted"/>
<keyword evidence="3 5" id="KW-1133">Transmembrane helix</keyword>
<feature type="transmembrane region" description="Helical" evidence="5">
    <location>
        <begin position="207"/>
        <end position="228"/>
    </location>
</feature>
<evidence type="ECO:0000256" key="2">
    <source>
        <dbReference type="ARBA" id="ARBA00022692"/>
    </source>
</evidence>
<feature type="transmembrane region" description="Helical" evidence="5">
    <location>
        <begin position="117"/>
        <end position="137"/>
    </location>
</feature>
<feature type="transmembrane region" description="Helical" evidence="5">
    <location>
        <begin position="77"/>
        <end position="97"/>
    </location>
</feature>